<comment type="caution">
    <text evidence="1">The sequence shown here is derived from an EMBL/GenBank/DDBJ whole genome shotgun (WGS) entry which is preliminary data.</text>
</comment>
<name>A0ACC2WC96_9TREE</name>
<dbReference type="EMBL" id="JASBWT010000001">
    <property type="protein sequence ID" value="KAJ9108750.1"/>
    <property type="molecule type" value="Genomic_DNA"/>
</dbReference>
<dbReference type="Proteomes" id="UP001227268">
    <property type="component" value="Unassembled WGS sequence"/>
</dbReference>
<gene>
    <name evidence="1" type="ORF">QFC21_000070</name>
</gene>
<organism evidence="1 2">
    <name type="scientific">Naganishia friedmannii</name>
    <dbReference type="NCBI Taxonomy" id="89922"/>
    <lineage>
        <taxon>Eukaryota</taxon>
        <taxon>Fungi</taxon>
        <taxon>Dikarya</taxon>
        <taxon>Basidiomycota</taxon>
        <taxon>Agaricomycotina</taxon>
        <taxon>Tremellomycetes</taxon>
        <taxon>Filobasidiales</taxon>
        <taxon>Filobasidiaceae</taxon>
        <taxon>Naganishia</taxon>
    </lineage>
</organism>
<accession>A0ACC2WC96</accession>
<protein>
    <submittedName>
        <fullName evidence="1">Uncharacterized protein</fullName>
    </submittedName>
</protein>
<proteinExistence type="predicted"/>
<keyword evidence="2" id="KW-1185">Reference proteome</keyword>
<reference evidence="1" key="1">
    <citation type="submission" date="2023-04" db="EMBL/GenBank/DDBJ databases">
        <title>Draft Genome sequencing of Naganishia species isolated from polar environments using Oxford Nanopore Technology.</title>
        <authorList>
            <person name="Leo P."/>
            <person name="Venkateswaran K."/>
        </authorList>
    </citation>
    <scope>NUCLEOTIDE SEQUENCE</scope>
    <source>
        <strain evidence="1">MNA-CCFEE 5423</strain>
    </source>
</reference>
<sequence>MNNLFHHPALSNILAKATFPPDNQLAHVVNGERNKLLLSLANTGKENFTLLNAAASYHDPAQHWALELGLTIWANLRDDATGGVHRVVAYNETVTVVEPMASLFDLKALVMYLILAATIAGLSYLAYETLSARYFPKPPTTSRASKKSTSSSSTVQGSSDKVLVATDGKGQGGYPASVQPYEEEWIPEHLTRKTGGGAATRRKTTGAGVAVGAGEVTSGGEGEKGRAVKGKGKGRK</sequence>
<evidence type="ECO:0000313" key="2">
    <source>
        <dbReference type="Proteomes" id="UP001227268"/>
    </source>
</evidence>
<evidence type="ECO:0000313" key="1">
    <source>
        <dbReference type="EMBL" id="KAJ9108750.1"/>
    </source>
</evidence>